<feature type="transmembrane region" description="Helical" evidence="1">
    <location>
        <begin position="93"/>
        <end position="114"/>
    </location>
</feature>
<keyword evidence="1" id="KW-1133">Transmembrane helix</keyword>
<proteinExistence type="predicted"/>
<protein>
    <recommendedName>
        <fullName evidence="2">DUF6533 domain-containing protein</fullName>
    </recommendedName>
</protein>
<dbReference type="Pfam" id="PF20151">
    <property type="entry name" value="DUF6533"/>
    <property type="match status" value="1"/>
</dbReference>
<feature type="transmembrane region" description="Helical" evidence="1">
    <location>
        <begin position="197"/>
        <end position="216"/>
    </location>
</feature>
<comment type="caution">
    <text evidence="3">The sequence shown here is derived from an EMBL/GenBank/DDBJ whole genome shotgun (WGS) entry which is preliminary data.</text>
</comment>
<dbReference type="InterPro" id="IPR045340">
    <property type="entry name" value="DUF6533"/>
</dbReference>
<keyword evidence="4" id="KW-1185">Reference proteome</keyword>
<dbReference type="EMBL" id="JAUEPT010000091">
    <property type="protein sequence ID" value="KAK0432677.1"/>
    <property type="molecule type" value="Genomic_DNA"/>
</dbReference>
<organism evidence="3 4">
    <name type="scientific">Armillaria borealis</name>
    <dbReference type="NCBI Taxonomy" id="47425"/>
    <lineage>
        <taxon>Eukaryota</taxon>
        <taxon>Fungi</taxon>
        <taxon>Dikarya</taxon>
        <taxon>Basidiomycota</taxon>
        <taxon>Agaricomycotina</taxon>
        <taxon>Agaricomycetes</taxon>
        <taxon>Agaricomycetidae</taxon>
        <taxon>Agaricales</taxon>
        <taxon>Marasmiineae</taxon>
        <taxon>Physalacriaceae</taxon>
        <taxon>Armillaria</taxon>
    </lineage>
</organism>
<dbReference type="Proteomes" id="UP001175226">
    <property type="component" value="Unassembled WGS sequence"/>
</dbReference>
<keyword evidence="1" id="KW-0472">Membrane</keyword>
<evidence type="ECO:0000313" key="3">
    <source>
        <dbReference type="EMBL" id="KAK0432677.1"/>
    </source>
</evidence>
<reference evidence="3" key="1">
    <citation type="submission" date="2023-06" db="EMBL/GenBank/DDBJ databases">
        <authorList>
            <consortium name="Lawrence Berkeley National Laboratory"/>
            <person name="Ahrendt S."/>
            <person name="Sahu N."/>
            <person name="Indic B."/>
            <person name="Wong-Bajracharya J."/>
            <person name="Merenyi Z."/>
            <person name="Ke H.-M."/>
            <person name="Monk M."/>
            <person name="Kocsube S."/>
            <person name="Drula E."/>
            <person name="Lipzen A."/>
            <person name="Balint B."/>
            <person name="Henrissat B."/>
            <person name="Andreopoulos B."/>
            <person name="Martin F.M."/>
            <person name="Harder C.B."/>
            <person name="Rigling D."/>
            <person name="Ford K.L."/>
            <person name="Foster G.D."/>
            <person name="Pangilinan J."/>
            <person name="Papanicolaou A."/>
            <person name="Barry K."/>
            <person name="LaButti K."/>
            <person name="Viragh M."/>
            <person name="Koriabine M."/>
            <person name="Yan M."/>
            <person name="Riley R."/>
            <person name="Champramary S."/>
            <person name="Plett K.L."/>
            <person name="Tsai I.J."/>
            <person name="Slot J."/>
            <person name="Sipos G."/>
            <person name="Plett J."/>
            <person name="Nagy L.G."/>
            <person name="Grigoriev I.V."/>
        </authorList>
    </citation>
    <scope>NUCLEOTIDE SEQUENCE</scope>
    <source>
        <strain evidence="3">FPL87.14</strain>
    </source>
</reference>
<gene>
    <name evidence="3" type="ORF">EV421DRAFT_2040612</name>
</gene>
<feature type="domain" description="DUF6533" evidence="2">
    <location>
        <begin position="15"/>
        <end position="53"/>
    </location>
</feature>
<feature type="transmembrane region" description="Helical" evidence="1">
    <location>
        <begin position="39"/>
        <end position="57"/>
    </location>
</feature>
<name>A0AA39MFT1_9AGAR</name>
<feature type="transmembrane region" description="Helical" evidence="1">
    <location>
        <begin position="148"/>
        <end position="167"/>
    </location>
</feature>
<evidence type="ECO:0000259" key="2">
    <source>
        <dbReference type="Pfam" id="PF20151"/>
    </source>
</evidence>
<keyword evidence="1" id="KW-0812">Transmembrane</keyword>
<accession>A0AA39MFT1</accession>
<sequence>MEFRLSDALAYIAGTLVTWDYLISIDDEVALFWSSRRTLIKFLFFVNRYLGIFLRIWEMFIFQYSLVHDICGIDVAVFRPFNACYMFIDPESIIYVGIQLVVMNIIMVVRAWVIMGKQHRVLWTLFGLLTISASVVISVLPMHDRTNYFYFLPNVFFEVTIFAVVAYHEINYLRNSRVLQSSCAGVSQPRIRPIMQLMFEDSILYFVIIIAVLMIVPFLTDTLPLCMSVASITVTRMLLRLRKQALFDSGGPTSVQEELSTFIVRAVSRGINSSSEAEEDRSL</sequence>
<dbReference type="AlphaFoldDB" id="A0AA39MFT1"/>
<feature type="transmembrane region" description="Helical" evidence="1">
    <location>
        <begin position="121"/>
        <end position="142"/>
    </location>
</feature>
<evidence type="ECO:0000313" key="4">
    <source>
        <dbReference type="Proteomes" id="UP001175226"/>
    </source>
</evidence>
<evidence type="ECO:0000256" key="1">
    <source>
        <dbReference type="SAM" id="Phobius"/>
    </source>
</evidence>